<proteinExistence type="predicted"/>
<keyword evidence="2" id="KW-0546">Nucleotide metabolism</keyword>
<dbReference type="GO" id="GO:0015949">
    <property type="term" value="P:nucleobase-containing small molecule interconversion"/>
    <property type="evidence" value="ECO:0007669"/>
    <property type="project" value="TreeGrafter"/>
</dbReference>
<name>A0A9Q5GWJ3_9BACT</name>
<organism evidence="3 4">
    <name type="scientific">Chitinophaga solisilvae</name>
    <dbReference type="NCBI Taxonomy" id="1233460"/>
    <lineage>
        <taxon>Bacteria</taxon>
        <taxon>Pseudomonadati</taxon>
        <taxon>Bacteroidota</taxon>
        <taxon>Chitinophagia</taxon>
        <taxon>Chitinophagales</taxon>
        <taxon>Chitinophagaceae</taxon>
        <taxon>Chitinophaga</taxon>
    </lineage>
</organism>
<evidence type="ECO:0000256" key="2">
    <source>
        <dbReference type="ARBA" id="ARBA00023080"/>
    </source>
</evidence>
<dbReference type="NCBIfam" id="TIGR02274">
    <property type="entry name" value="dCTP_deam"/>
    <property type="match status" value="1"/>
</dbReference>
<dbReference type="Pfam" id="PF22769">
    <property type="entry name" value="DCD"/>
    <property type="match status" value="1"/>
</dbReference>
<reference evidence="3" key="1">
    <citation type="submission" date="2020-05" db="EMBL/GenBank/DDBJ databases">
        <title>Chitinophaga laudate sp. nov., isolated from a tropical peat swamp.</title>
        <authorList>
            <person name="Goh C.B.S."/>
            <person name="Lee M.S."/>
            <person name="Parimannan S."/>
            <person name="Pasbakhsh P."/>
            <person name="Yule C.M."/>
            <person name="Rajandas H."/>
            <person name="Loke S."/>
            <person name="Croft L."/>
            <person name="Tan J.B.L."/>
        </authorList>
    </citation>
    <scope>NUCLEOTIDE SEQUENCE</scope>
    <source>
        <strain evidence="3">Mgbs1</strain>
    </source>
</reference>
<dbReference type="InterPro" id="IPR011962">
    <property type="entry name" value="dCTP_deaminase"/>
</dbReference>
<dbReference type="EC" id="3.5.4.13" evidence="3"/>
<dbReference type="AlphaFoldDB" id="A0A9Q5GWJ3"/>
<dbReference type="SUPFAM" id="SSF51283">
    <property type="entry name" value="dUTPase-like"/>
    <property type="match status" value="1"/>
</dbReference>
<accession>A0A9Q5GWJ3</accession>
<evidence type="ECO:0000313" key="3">
    <source>
        <dbReference type="EMBL" id="NSL89333.1"/>
    </source>
</evidence>
<dbReference type="Gene3D" id="2.70.40.10">
    <property type="match status" value="1"/>
</dbReference>
<sequence length="210" mass="24068">MEVSSITGALTGEQIKKRLDKDLFIRPLLEPTRQINELGVDFRLGSDFLVAIQGREAFINTSLNEDYAKSQRNISQYFQPTRRQLGETFILHPHQTVLATSLEYIKMPNDVLLMLMMRSSYTRLGLTISTIVQPGYCGCISLELTNNNRNSINLTIGARIFQGIFLPTSKTDYFSKERKYMCQVRPEPSVAIKDKDLELLNALWKKDNNR</sequence>
<dbReference type="PANTHER" id="PTHR42680:SF3">
    <property type="entry name" value="DCTP DEAMINASE"/>
    <property type="match status" value="1"/>
</dbReference>
<gene>
    <name evidence="3" type="primary">dcd</name>
    <name evidence="3" type="ORF">ECE50_021000</name>
</gene>
<dbReference type="GO" id="GO:0008829">
    <property type="term" value="F:dCTP deaminase activity"/>
    <property type="evidence" value="ECO:0007669"/>
    <property type="project" value="UniProtKB-EC"/>
</dbReference>
<dbReference type="CDD" id="cd07557">
    <property type="entry name" value="trimeric_dUTPase"/>
    <property type="match status" value="1"/>
</dbReference>
<evidence type="ECO:0000313" key="4">
    <source>
        <dbReference type="Proteomes" id="UP000281028"/>
    </source>
</evidence>
<keyword evidence="4" id="KW-1185">Reference proteome</keyword>
<comment type="caution">
    <text evidence="3">The sequence shown here is derived from an EMBL/GenBank/DDBJ whole genome shotgun (WGS) entry which is preliminary data.</text>
</comment>
<dbReference type="Proteomes" id="UP000281028">
    <property type="component" value="Unassembled WGS sequence"/>
</dbReference>
<dbReference type="PANTHER" id="PTHR42680">
    <property type="entry name" value="DCTP DEAMINASE"/>
    <property type="match status" value="1"/>
</dbReference>
<dbReference type="EMBL" id="RIAR02000001">
    <property type="protein sequence ID" value="NSL89333.1"/>
    <property type="molecule type" value="Genomic_DNA"/>
</dbReference>
<dbReference type="InterPro" id="IPR033704">
    <property type="entry name" value="dUTPase_trimeric"/>
</dbReference>
<protein>
    <submittedName>
        <fullName evidence="3">dCTP deaminase</fullName>
        <ecNumber evidence="3">3.5.4.13</ecNumber>
    </submittedName>
</protein>
<keyword evidence="1 3" id="KW-0378">Hydrolase</keyword>
<dbReference type="GO" id="GO:0006229">
    <property type="term" value="P:dUTP biosynthetic process"/>
    <property type="evidence" value="ECO:0007669"/>
    <property type="project" value="InterPro"/>
</dbReference>
<evidence type="ECO:0000256" key="1">
    <source>
        <dbReference type="ARBA" id="ARBA00022801"/>
    </source>
</evidence>
<dbReference type="InterPro" id="IPR036157">
    <property type="entry name" value="dUTPase-like_sf"/>
</dbReference>